<dbReference type="AlphaFoldDB" id="A0AAV1H7L0"/>
<gene>
    <name evidence="2" type="ORF">XNOV1_A007274</name>
</gene>
<feature type="compositionally biased region" description="Polar residues" evidence="1">
    <location>
        <begin position="68"/>
        <end position="77"/>
    </location>
</feature>
<proteinExistence type="predicted"/>
<evidence type="ECO:0000313" key="3">
    <source>
        <dbReference type="Proteomes" id="UP001178508"/>
    </source>
</evidence>
<feature type="compositionally biased region" description="Polar residues" evidence="1">
    <location>
        <begin position="20"/>
        <end position="33"/>
    </location>
</feature>
<accession>A0AAV1H7L0</accession>
<evidence type="ECO:0000313" key="2">
    <source>
        <dbReference type="EMBL" id="CAJ1081838.1"/>
    </source>
</evidence>
<name>A0AAV1H7L0_XYRNO</name>
<dbReference type="EMBL" id="OY660883">
    <property type="protein sequence ID" value="CAJ1081838.1"/>
    <property type="molecule type" value="Genomic_DNA"/>
</dbReference>
<sequence length="124" mass="13514">MELQLLDSDEDLYKEPFQASYPSPESSNQTTATHHCGAARAPCAPRNIIPTVPIRSPATSPPRRSVDQRSYNLNNLICSPPRRSHRSATGNLTSRGVASLRRPTPRSLPEDDISNGLLPASVDP</sequence>
<feature type="region of interest" description="Disordered" evidence="1">
    <location>
        <begin position="1"/>
        <end position="124"/>
    </location>
</feature>
<keyword evidence="3" id="KW-1185">Reference proteome</keyword>
<feature type="compositionally biased region" description="Polar residues" evidence="1">
    <location>
        <begin position="87"/>
        <end position="96"/>
    </location>
</feature>
<reference evidence="2" key="1">
    <citation type="submission" date="2023-08" db="EMBL/GenBank/DDBJ databases">
        <authorList>
            <person name="Alioto T."/>
            <person name="Alioto T."/>
            <person name="Gomez Garrido J."/>
        </authorList>
    </citation>
    <scope>NUCLEOTIDE SEQUENCE</scope>
</reference>
<organism evidence="2 3">
    <name type="scientific">Xyrichtys novacula</name>
    <name type="common">Pearly razorfish</name>
    <name type="synonym">Hemipteronotus novacula</name>
    <dbReference type="NCBI Taxonomy" id="13765"/>
    <lineage>
        <taxon>Eukaryota</taxon>
        <taxon>Metazoa</taxon>
        <taxon>Chordata</taxon>
        <taxon>Craniata</taxon>
        <taxon>Vertebrata</taxon>
        <taxon>Euteleostomi</taxon>
        <taxon>Actinopterygii</taxon>
        <taxon>Neopterygii</taxon>
        <taxon>Teleostei</taxon>
        <taxon>Neoteleostei</taxon>
        <taxon>Acanthomorphata</taxon>
        <taxon>Eupercaria</taxon>
        <taxon>Labriformes</taxon>
        <taxon>Labridae</taxon>
        <taxon>Xyrichtys</taxon>
    </lineage>
</organism>
<evidence type="ECO:0000256" key="1">
    <source>
        <dbReference type="SAM" id="MobiDB-lite"/>
    </source>
</evidence>
<protein>
    <submittedName>
        <fullName evidence="2">Uncharacterized protein</fullName>
    </submittedName>
</protein>
<dbReference type="Proteomes" id="UP001178508">
    <property type="component" value="Chromosome 20"/>
</dbReference>